<dbReference type="PROSITE" id="PS50949">
    <property type="entry name" value="HTH_GNTR"/>
    <property type="match status" value="1"/>
</dbReference>
<dbReference type="SMART" id="SM00345">
    <property type="entry name" value="HTH_GNTR"/>
    <property type="match status" value="1"/>
</dbReference>
<dbReference type="InterPro" id="IPR036390">
    <property type="entry name" value="WH_DNA-bd_sf"/>
</dbReference>
<dbReference type="InterPro" id="IPR036388">
    <property type="entry name" value="WH-like_DNA-bd_sf"/>
</dbReference>
<keyword evidence="1" id="KW-0805">Transcription regulation</keyword>
<name>A0A2K2U8M0_9ACTN</name>
<dbReference type="PANTHER" id="PTHR38445">
    <property type="entry name" value="HTH-TYPE TRANSCRIPTIONAL REPRESSOR YTRA"/>
    <property type="match status" value="1"/>
</dbReference>
<evidence type="ECO:0000256" key="3">
    <source>
        <dbReference type="ARBA" id="ARBA00023163"/>
    </source>
</evidence>
<keyword evidence="3" id="KW-0804">Transcription</keyword>
<proteinExistence type="predicted"/>
<dbReference type="AlphaFoldDB" id="A0A2K2U8M0"/>
<sequence length="137" mass="15184">MDPEGARKGEDVALIEVDERSGIPIWVQLRNRLMYLIDSGHYRNGDRLPTVRALAADLNVNYHTVNKVYTSLEHDGYISSKRGRGAFVSKEGDAEEDVTSGDAVLVEAIRQCLELGMTADDVERRFAKALEGFKGDA</sequence>
<dbReference type="SUPFAM" id="SSF46785">
    <property type="entry name" value="Winged helix' DNA-binding domain"/>
    <property type="match status" value="1"/>
</dbReference>
<dbReference type="GO" id="GO:0003677">
    <property type="term" value="F:DNA binding"/>
    <property type="evidence" value="ECO:0007669"/>
    <property type="project" value="UniProtKB-KW"/>
</dbReference>
<evidence type="ECO:0000256" key="2">
    <source>
        <dbReference type="ARBA" id="ARBA00023125"/>
    </source>
</evidence>
<dbReference type="PANTHER" id="PTHR38445:SF9">
    <property type="entry name" value="HTH-TYPE TRANSCRIPTIONAL REPRESSOR YTRA"/>
    <property type="match status" value="1"/>
</dbReference>
<reference evidence="5 6" key="1">
    <citation type="journal article" date="2018" name="Int. J. Syst. Evol. Microbiol.">
        <title>Rubneribacter badeniensis gen. nov., sp. nov. and Enteroscipio rubneri gen. nov., sp. nov., new members of the Eggerthellaceae isolated from human faeces.</title>
        <authorList>
            <person name="Danylec N."/>
            <person name="Gobl A."/>
            <person name="Stoll D.A."/>
            <person name="Hetzer B."/>
            <person name="Kulling S.E."/>
            <person name="Huch M."/>
        </authorList>
    </citation>
    <scope>NUCLEOTIDE SEQUENCE [LARGE SCALE GENOMIC DNA]</scope>
    <source>
        <strain evidence="5 6">ResAG-85</strain>
    </source>
</reference>
<keyword evidence="2" id="KW-0238">DNA-binding</keyword>
<dbReference type="Gene3D" id="1.10.10.10">
    <property type="entry name" value="Winged helix-like DNA-binding domain superfamily/Winged helix DNA-binding domain"/>
    <property type="match status" value="1"/>
</dbReference>
<protein>
    <submittedName>
        <fullName evidence="5">GntR family transcriptional regulator</fullName>
    </submittedName>
</protein>
<evidence type="ECO:0000256" key="1">
    <source>
        <dbReference type="ARBA" id="ARBA00023015"/>
    </source>
</evidence>
<dbReference type="CDD" id="cd07377">
    <property type="entry name" value="WHTH_GntR"/>
    <property type="match status" value="1"/>
</dbReference>
<evidence type="ECO:0000259" key="4">
    <source>
        <dbReference type="PROSITE" id="PS50949"/>
    </source>
</evidence>
<dbReference type="GO" id="GO:0003700">
    <property type="term" value="F:DNA-binding transcription factor activity"/>
    <property type="evidence" value="ECO:0007669"/>
    <property type="project" value="InterPro"/>
</dbReference>
<dbReference type="InterPro" id="IPR000524">
    <property type="entry name" value="Tscrpt_reg_HTH_GntR"/>
</dbReference>
<accession>A0A2K2U8M0</accession>
<gene>
    <name evidence="5" type="ORF">C2L80_00255</name>
</gene>
<evidence type="ECO:0000313" key="6">
    <source>
        <dbReference type="Proteomes" id="UP000236488"/>
    </source>
</evidence>
<comment type="caution">
    <text evidence="5">The sequence shown here is derived from an EMBL/GenBank/DDBJ whole genome shotgun (WGS) entry which is preliminary data.</text>
</comment>
<dbReference type="EMBL" id="PPEL01000001">
    <property type="protein sequence ID" value="PNV66592.1"/>
    <property type="molecule type" value="Genomic_DNA"/>
</dbReference>
<feature type="domain" description="HTH gntR-type" evidence="4">
    <location>
        <begin position="23"/>
        <end position="91"/>
    </location>
</feature>
<keyword evidence="6" id="KW-1185">Reference proteome</keyword>
<dbReference type="Proteomes" id="UP000236488">
    <property type="component" value="Unassembled WGS sequence"/>
</dbReference>
<organism evidence="5 6">
    <name type="scientific">Rubneribacter badeniensis</name>
    <dbReference type="NCBI Taxonomy" id="2070688"/>
    <lineage>
        <taxon>Bacteria</taxon>
        <taxon>Bacillati</taxon>
        <taxon>Actinomycetota</taxon>
        <taxon>Coriobacteriia</taxon>
        <taxon>Eggerthellales</taxon>
        <taxon>Eggerthellaceae</taxon>
        <taxon>Rubneribacter</taxon>
    </lineage>
</organism>
<dbReference type="Pfam" id="PF00392">
    <property type="entry name" value="GntR"/>
    <property type="match status" value="1"/>
</dbReference>
<evidence type="ECO:0000313" key="5">
    <source>
        <dbReference type="EMBL" id="PNV66592.1"/>
    </source>
</evidence>